<dbReference type="EMBL" id="PSQE01000004">
    <property type="protein sequence ID" value="RHN59878.1"/>
    <property type="molecule type" value="Genomic_DNA"/>
</dbReference>
<evidence type="ECO:0000313" key="7">
    <source>
        <dbReference type="Proteomes" id="UP000002051"/>
    </source>
</evidence>
<reference evidence="5" key="4">
    <citation type="journal article" date="2018" name="Nat. Plants">
        <title>Whole-genome landscape of Medicago truncatula symbiotic genes.</title>
        <authorList>
            <person name="Pecrix Y."/>
            <person name="Gamas P."/>
            <person name="Carrere S."/>
        </authorList>
    </citation>
    <scope>NUCLEOTIDE SEQUENCE</scope>
    <source>
        <tissue evidence="5">Leaves</tissue>
    </source>
</reference>
<evidence type="ECO:0000313" key="5">
    <source>
        <dbReference type="EMBL" id="RHN59878.1"/>
    </source>
</evidence>
<sequence>MASKKCLLVFVVLFFCILSFSAKTLARNIVDSSELYAFSDEKGLNKRLLQENRRAPCKRGKRDQMRQARDNPRCHNYL</sequence>
<dbReference type="EMBL" id="CM001223">
    <property type="protein sequence ID" value="KEH21966.1"/>
    <property type="molecule type" value="Genomic_DNA"/>
</dbReference>
<feature type="compositionally biased region" description="Basic and acidic residues" evidence="1">
    <location>
        <begin position="62"/>
        <end position="78"/>
    </location>
</feature>
<feature type="region of interest" description="Disordered" evidence="1">
    <location>
        <begin position="55"/>
        <end position="78"/>
    </location>
</feature>
<gene>
    <name evidence="4" type="ordered locus">MTR_4g036950</name>
    <name evidence="3" type="ordered locus">MTR_7g028468</name>
    <name evidence="5" type="ORF">MtrunA17_Chr4g0018981</name>
</gene>
<dbReference type="Proteomes" id="UP000002051">
    <property type="component" value="Chromosome 4"/>
</dbReference>
<organism evidence="4 7">
    <name type="scientific">Medicago truncatula</name>
    <name type="common">Barrel medic</name>
    <name type="synonym">Medicago tribuloides</name>
    <dbReference type="NCBI Taxonomy" id="3880"/>
    <lineage>
        <taxon>Eukaryota</taxon>
        <taxon>Viridiplantae</taxon>
        <taxon>Streptophyta</taxon>
        <taxon>Embryophyta</taxon>
        <taxon>Tracheophyta</taxon>
        <taxon>Spermatophyta</taxon>
        <taxon>Magnoliopsida</taxon>
        <taxon>eudicotyledons</taxon>
        <taxon>Gunneridae</taxon>
        <taxon>Pentapetalae</taxon>
        <taxon>rosids</taxon>
        <taxon>fabids</taxon>
        <taxon>Fabales</taxon>
        <taxon>Fabaceae</taxon>
        <taxon>Papilionoideae</taxon>
        <taxon>50 kb inversion clade</taxon>
        <taxon>NPAAA clade</taxon>
        <taxon>Hologalegina</taxon>
        <taxon>IRL clade</taxon>
        <taxon>Trifolieae</taxon>
        <taxon>Medicago</taxon>
    </lineage>
</organism>
<name>A0A072UIG7_MEDTR</name>
<accession>A0A072UIG7</accession>
<feature type="signal peptide" evidence="2">
    <location>
        <begin position="1"/>
        <end position="26"/>
    </location>
</feature>
<reference evidence="4 7" key="1">
    <citation type="journal article" date="2011" name="Nature">
        <title>The Medicago genome provides insight into the evolution of rhizobial symbioses.</title>
        <authorList>
            <person name="Young N.D."/>
            <person name="Debelle F."/>
            <person name="Oldroyd G.E."/>
            <person name="Geurts R."/>
            <person name="Cannon S.B."/>
            <person name="Udvardi M.K."/>
            <person name="Benedito V.A."/>
            <person name="Mayer K.F."/>
            <person name="Gouzy J."/>
            <person name="Schoof H."/>
            <person name="Van de Peer Y."/>
            <person name="Proost S."/>
            <person name="Cook D.R."/>
            <person name="Meyers B.C."/>
            <person name="Spannagl M."/>
            <person name="Cheung F."/>
            <person name="De Mita S."/>
            <person name="Krishnakumar V."/>
            <person name="Gundlach H."/>
            <person name="Zhou S."/>
            <person name="Mudge J."/>
            <person name="Bharti A.K."/>
            <person name="Murray J.D."/>
            <person name="Naoumkina M.A."/>
            <person name="Rosen B."/>
            <person name="Silverstein K.A."/>
            <person name="Tang H."/>
            <person name="Rombauts S."/>
            <person name="Zhao P.X."/>
            <person name="Zhou P."/>
            <person name="Barbe V."/>
            <person name="Bardou P."/>
            <person name="Bechner M."/>
            <person name="Bellec A."/>
            <person name="Berger A."/>
            <person name="Berges H."/>
            <person name="Bidwell S."/>
            <person name="Bisseling T."/>
            <person name="Choisne N."/>
            <person name="Couloux A."/>
            <person name="Denny R."/>
            <person name="Deshpande S."/>
            <person name="Dai X."/>
            <person name="Doyle J.J."/>
            <person name="Dudez A.M."/>
            <person name="Farmer A.D."/>
            <person name="Fouteau S."/>
            <person name="Franken C."/>
            <person name="Gibelin C."/>
            <person name="Gish J."/>
            <person name="Goldstein S."/>
            <person name="Gonzalez A.J."/>
            <person name="Green P.J."/>
            <person name="Hallab A."/>
            <person name="Hartog M."/>
            <person name="Hua A."/>
            <person name="Humphray S.J."/>
            <person name="Jeong D.H."/>
            <person name="Jing Y."/>
            <person name="Jocker A."/>
            <person name="Kenton S.M."/>
            <person name="Kim D.J."/>
            <person name="Klee K."/>
            <person name="Lai H."/>
            <person name="Lang C."/>
            <person name="Lin S."/>
            <person name="Macmil S.L."/>
            <person name="Magdelenat G."/>
            <person name="Matthews L."/>
            <person name="McCorrison J."/>
            <person name="Monaghan E.L."/>
            <person name="Mun J.H."/>
            <person name="Najar F.Z."/>
            <person name="Nicholson C."/>
            <person name="Noirot C."/>
            <person name="O'Bleness M."/>
            <person name="Paule C.R."/>
            <person name="Poulain J."/>
            <person name="Prion F."/>
            <person name="Qin B."/>
            <person name="Qu C."/>
            <person name="Retzel E.F."/>
            <person name="Riddle C."/>
            <person name="Sallet E."/>
            <person name="Samain S."/>
            <person name="Samson N."/>
            <person name="Sanders I."/>
            <person name="Saurat O."/>
            <person name="Scarpelli C."/>
            <person name="Schiex T."/>
            <person name="Segurens B."/>
            <person name="Severin A.J."/>
            <person name="Sherrier D.J."/>
            <person name="Shi R."/>
            <person name="Sims S."/>
            <person name="Singer S.R."/>
            <person name="Sinharoy S."/>
            <person name="Sterck L."/>
            <person name="Viollet A."/>
            <person name="Wang B.B."/>
            <person name="Wang K."/>
            <person name="Wang M."/>
            <person name="Wang X."/>
            <person name="Warfsmann J."/>
            <person name="Weissenbach J."/>
            <person name="White D.D."/>
            <person name="White J.D."/>
            <person name="Wiley G.B."/>
            <person name="Wincker P."/>
            <person name="Xing Y."/>
            <person name="Yang L."/>
            <person name="Yao Z."/>
            <person name="Ying F."/>
            <person name="Zhai J."/>
            <person name="Zhou L."/>
            <person name="Zuber A."/>
            <person name="Denarie J."/>
            <person name="Dixon R.A."/>
            <person name="May G.D."/>
            <person name="Schwartz D.C."/>
            <person name="Rogers J."/>
            <person name="Quetier F."/>
            <person name="Town C.D."/>
            <person name="Roe B.A."/>
        </authorList>
    </citation>
    <scope>NUCLEOTIDE SEQUENCE [LARGE SCALE GENOMIC DNA]</scope>
    <source>
        <strain evidence="4">A17</strain>
        <strain evidence="6 7">cv. Jemalong A17</strain>
    </source>
</reference>
<evidence type="ECO:0000313" key="6">
    <source>
        <dbReference type="EnsemblPlants" id="KEH21966"/>
    </source>
</evidence>
<evidence type="ECO:0000313" key="4">
    <source>
        <dbReference type="EMBL" id="KEH29457.1"/>
    </source>
</evidence>
<keyword evidence="7" id="KW-1185">Reference proteome</keyword>
<dbReference type="EnsemblPlants" id="KEH29457">
    <property type="protein sequence ID" value="KEH29457"/>
    <property type="gene ID" value="MTR_4g036950"/>
</dbReference>
<proteinExistence type="predicted"/>
<dbReference type="EnsemblPlants" id="KEH21966">
    <property type="protein sequence ID" value="KEH21966"/>
    <property type="gene ID" value="MTR_7g028468"/>
</dbReference>
<reference evidence="4 7" key="2">
    <citation type="journal article" date="2014" name="BMC Genomics">
        <title>An improved genome release (version Mt4.0) for the model legume Medicago truncatula.</title>
        <authorList>
            <person name="Tang H."/>
            <person name="Krishnakumar V."/>
            <person name="Bidwell S."/>
            <person name="Rosen B."/>
            <person name="Chan A."/>
            <person name="Zhou S."/>
            <person name="Gentzbittel L."/>
            <person name="Childs K.L."/>
            <person name="Yandell M."/>
            <person name="Gundlach H."/>
            <person name="Mayer K.F."/>
            <person name="Schwartz D.C."/>
            <person name="Town C.D."/>
        </authorList>
    </citation>
    <scope>GENOME REANNOTATION</scope>
    <source>
        <strain evidence="4">A17</strain>
        <strain evidence="6 7">cv. Jemalong A17</strain>
    </source>
</reference>
<reference evidence="6" key="3">
    <citation type="submission" date="2015-04" db="UniProtKB">
        <authorList>
            <consortium name="EnsemblPlants"/>
        </authorList>
    </citation>
    <scope>IDENTIFICATION</scope>
    <source>
        <strain evidence="6">cv. Jemalong A17</strain>
    </source>
</reference>
<evidence type="ECO:0000313" key="3">
    <source>
        <dbReference type="EMBL" id="KEH21966.1"/>
    </source>
</evidence>
<feature type="chain" id="PRO_5014499698" evidence="2">
    <location>
        <begin position="27"/>
        <end position="78"/>
    </location>
</feature>
<evidence type="ECO:0000256" key="1">
    <source>
        <dbReference type="SAM" id="MobiDB-lite"/>
    </source>
</evidence>
<dbReference type="AlphaFoldDB" id="A0A072UIG7"/>
<dbReference type="EMBL" id="CM001220">
    <property type="protein sequence ID" value="KEH29457.1"/>
    <property type="molecule type" value="Genomic_DNA"/>
</dbReference>
<dbReference type="Gramene" id="rna22044">
    <property type="protein sequence ID" value="RHN59878.1"/>
    <property type="gene ID" value="gene22044"/>
</dbReference>
<dbReference type="Proteomes" id="UP000265566">
    <property type="component" value="Chromosome 4"/>
</dbReference>
<evidence type="ECO:0000256" key="2">
    <source>
        <dbReference type="SAM" id="SignalP"/>
    </source>
</evidence>
<dbReference type="HOGENOM" id="CLU_193276_0_0_1"/>
<protein>
    <submittedName>
        <fullName evidence="3">Nodule Cysteine-Rich (NCR) secreted peptide</fullName>
    </submittedName>
    <submittedName>
        <fullName evidence="4">RALF-like protein</fullName>
    </submittedName>
</protein>
<keyword evidence="2" id="KW-0732">Signal</keyword>